<dbReference type="AlphaFoldDB" id="K9WND4"/>
<evidence type="ECO:0000313" key="3">
    <source>
        <dbReference type="Proteomes" id="UP000010471"/>
    </source>
</evidence>
<gene>
    <name evidence="2" type="ORF">Mic7113_6092</name>
</gene>
<dbReference type="Pfam" id="PF06051">
    <property type="entry name" value="DUF928"/>
    <property type="match status" value="1"/>
</dbReference>
<organism evidence="2 3">
    <name type="scientific">Allocoleopsis franciscana PCC 7113</name>
    <dbReference type="NCBI Taxonomy" id="1173027"/>
    <lineage>
        <taxon>Bacteria</taxon>
        <taxon>Bacillati</taxon>
        <taxon>Cyanobacteriota</taxon>
        <taxon>Cyanophyceae</taxon>
        <taxon>Coleofasciculales</taxon>
        <taxon>Coleofasciculaceae</taxon>
        <taxon>Allocoleopsis</taxon>
        <taxon>Allocoleopsis franciscana</taxon>
    </lineage>
</organism>
<protein>
    <recommendedName>
        <fullName evidence="4">DUF928 domain-containing protein</fullName>
    </recommendedName>
</protein>
<dbReference type="KEGG" id="mic:Mic7113_6092"/>
<dbReference type="EMBL" id="CP003630">
    <property type="protein sequence ID" value="AFZ21688.1"/>
    <property type="molecule type" value="Genomic_DNA"/>
</dbReference>
<evidence type="ECO:0000256" key="1">
    <source>
        <dbReference type="SAM" id="MobiDB-lite"/>
    </source>
</evidence>
<evidence type="ECO:0008006" key="4">
    <source>
        <dbReference type="Google" id="ProtNLM"/>
    </source>
</evidence>
<dbReference type="Proteomes" id="UP000010471">
    <property type="component" value="Chromosome"/>
</dbReference>
<dbReference type="STRING" id="1173027.Mic7113_6092"/>
<evidence type="ECO:0000313" key="2">
    <source>
        <dbReference type="EMBL" id="AFZ21688.1"/>
    </source>
</evidence>
<name>K9WND4_9CYAN</name>
<feature type="region of interest" description="Disordered" evidence="1">
    <location>
        <begin position="53"/>
        <end position="76"/>
    </location>
</feature>
<reference evidence="2 3" key="1">
    <citation type="submission" date="2012-06" db="EMBL/GenBank/DDBJ databases">
        <title>Finished chromosome of genome of Microcoleus sp. PCC 7113.</title>
        <authorList>
            <consortium name="US DOE Joint Genome Institute"/>
            <person name="Gugger M."/>
            <person name="Coursin T."/>
            <person name="Rippka R."/>
            <person name="Tandeau De Marsac N."/>
            <person name="Huntemann M."/>
            <person name="Wei C.-L."/>
            <person name="Han J."/>
            <person name="Detter J.C."/>
            <person name="Han C."/>
            <person name="Tapia R."/>
            <person name="Chen A."/>
            <person name="Kyrpides N."/>
            <person name="Mavromatis K."/>
            <person name="Markowitz V."/>
            <person name="Szeto E."/>
            <person name="Ivanova N."/>
            <person name="Pagani I."/>
            <person name="Pati A."/>
            <person name="Goodwin L."/>
            <person name="Nordberg H.P."/>
            <person name="Cantor M.N."/>
            <person name="Hua S.X."/>
            <person name="Woyke T."/>
            <person name="Kerfeld C.A."/>
        </authorList>
    </citation>
    <scope>NUCLEOTIDE SEQUENCE [LARGE SCALE GENOMIC DNA]</scope>
    <source>
        <strain evidence="2 3">PCC 7113</strain>
    </source>
</reference>
<sequence>MIRTKLPGYFLLLSAPLLLELVITSGSLTTAQAQAKTPTQTSPLARLKQVTFEPRKDQPAPTTTVGGGRRNDGRCSQDRISSAQSTLEVKSLDQLLTPLLRSPVTDPQLTVSPRPTFLVYVPQTSATAMELTLERDGKGIYQTTVNLIGTPGIVSIQLPANAPELEMGKDYKWLVSMVCGSGAPEDSFVEGSVRRVQPNSTLSQIEQAKPLDKVALYAKNGVWFDTVAALAALRKAQPNDPQVASAWENLLKDAGLGAIAKAPLKN</sequence>
<dbReference type="eggNOG" id="COG3087">
    <property type="taxonomic scope" value="Bacteria"/>
</dbReference>
<dbReference type="RefSeq" id="WP_015185817.1">
    <property type="nucleotide sequence ID" value="NC_019738.1"/>
</dbReference>
<dbReference type="HOGENOM" id="CLU_061545_0_1_3"/>
<dbReference type="InterPro" id="IPR010328">
    <property type="entry name" value="DUF928"/>
</dbReference>
<proteinExistence type="predicted"/>
<accession>K9WND4</accession>
<keyword evidence="3" id="KW-1185">Reference proteome</keyword>
<dbReference type="OrthoDB" id="513783at2"/>